<dbReference type="EMBL" id="JACHOV010000008">
    <property type="protein sequence ID" value="MBB4641882.1"/>
    <property type="molecule type" value="Genomic_DNA"/>
</dbReference>
<protein>
    <submittedName>
        <fullName evidence="1">Uncharacterized protein</fullName>
    </submittedName>
</protein>
<sequence length="39" mass="4312">MGAKASDKKRRALSLQERDAIVRFLPDQAQPTISSGLKK</sequence>
<evidence type="ECO:0000313" key="1">
    <source>
        <dbReference type="EMBL" id="MBB4641882.1"/>
    </source>
</evidence>
<keyword evidence="2" id="KW-1185">Reference proteome</keyword>
<dbReference type="Proteomes" id="UP000575068">
    <property type="component" value="Unassembled WGS sequence"/>
</dbReference>
<evidence type="ECO:0000313" key="2">
    <source>
        <dbReference type="Proteomes" id="UP000575068"/>
    </source>
</evidence>
<accession>A0A840HUF4</accession>
<dbReference type="AlphaFoldDB" id="A0A840HUF4"/>
<comment type="caution">
    <text evidence="1">The sequence shown here is derived from an EMBL/GenBank/DDBJ whole genome shotgun (WGS) entry which is preliminary data.</text>
</comment>
<proteinExistence type="predicted"/>
<gene>
    <name evidence="1" type="ORF">HNQ99_002200</name>
</gene>
<name>A0A840HUF4_9SPHN</name>
<reference evidence="1 2" key="1">
    <citation type="submission" date="2020-08" db="EMBL/GenBank/DDBJ databases">
        <title>Genomic Encyclopedia of Type Strains, Phase IV (KMG-IV): sequencing the most valuable type-strain genomes for metagenomic binning, comparative biology and taxonomic classification.</title>
        <authorList>
            <person name="Goeker M."/>
        </authorList>
    </citation>
    <scope>NUCLEOTIDE SEQUENCE [LARGE SCALE GENOMIC DNA]</scope>
    <source>
        <strain evidence="1 2">DSM 7465</strain>
    </source>
</reference>
<organism evidence="1 2">
    <name type="scientific">Rhizorhapis suberifaciens</name>
    <name type="common">corky root of lettuce</name>
    <dbReference type="NCBI Taxonomy" id="13656"/>
    <lineage>
        <taxon>Bacteria</taxon>
        <taxon>Pseudomonadati</taxon>
        <taxon>Pseudomonadota</taxon>
        <taxon>Alphaproteobacteria</taxon>
        <taxon>Sphingomonadales</taxon>
        <taxon>Sphingomonadaceae</taxon>
        <taxon>Rhizorhapis</taxon>
    </lineage>
</organism>